<evidence type="ECO:0000256" key="1">
    <source>
        <dbReference type="ARBA" id="ARBA00022741"/>
    </source>
</evidence>
<accession>A0A1S4DCH6</accession>
<dbReference type="PANTHER" id="PTHR23115">
    <property type="entry name" value="TRANSLATION FACTOR"/>
    <property type="match status" value="1"/>
</dbReference>
<dbReference type="GO" id="GO:0005525">
    <property type="term" value="F:GTP binding"/>
    <property type="evidence" value="ECO:0007669"/>
    <property type="project" value="UniProtKB-KW"/>
</dbReference>
<dbReference type="SMR" id="A0A1S4DCH6"/>
<name>A0A1S4DCH6_TOBAC</name>
<feature type="non-terminal residue" evidence="4">
    <location>
        <position position="343"/>
    </location>
</feature>
<dbReference type="OrthoDB" id="342024at2759"/>
<dbReference type="InterPro" id="IPR027417">
    <property type="entry name" value="P-loop_NTPase"/>
</dbReference>
<dbReference type="SUPFAM" id="SSF52540">
    <property type="entry name" value="P-loop containing nucleoside triphosphate hydrolases"/>
    <property type="match status" value="1"/>
</dbReference>
<dbReference type="Pfam" id="PF00009">
    <property type="entry name" value="GTP_EFTU"/>
    <property type="match status" value="1"/>
</dbReference>
<dbReference type="GO" id="GO:0006412">
    <property type="term" value="P:translation"/>
    <property type="evidence" value="ECO:0000318"/>
    <property type="project" value="GO_Central"/>
</dbReference>
<keyword evidence="1" id="KW-0547">Nucleotide-binding</keyword>
<evidence type="ECO:0000256" key="2">
    <source>
        <dbReference type="ARBA" id="ARBA00023134"/>
    </source>
</evidence>
<reference evidence="4" key="1">
    <citation type="submission" date="2025-08" db="UniProtKB">
        <authorList>
            <consortium name="RefSeq"/>
        </authorList>
    </citation>
    <scope>IDENTIFICATION</scope>
</reference>
<dbReference type="STRING" id="4097.A0A1S4DCH6"/>
<dbReference type="InterPro" id="IPR009000">
    <property type="entry name" value="Transl_B-barrel_sf"/>
</dbReference>
<organism evidence="4">
    <name type="scientific">Nicotiana tabacum</name>
    <name type="common">Common tobacco</name>
    <dbReference type="NCBI Taxonomy" id="4097"/>
    <lineage>
        <taxon>Eukaryota</taxon>
        <taxon>Viridiplantae</taxon>
        <taxon>Streptophyta</taxon>
        <taxon>Embryophyta</taxon>
        <taxon>Tracheophyta</taxon>
        <taxon>Spermatophyta</taxon>
        <taxon>Magnoliopsida</taxon>
        <taxon>eudicotyledons</taxon>
        <taxon>Gunneridae</taxon>
        <taxon>Pentapetalae</taxon>
        <taxon>asterids</taxon>
        <taxon>lamiids</taxon>
        <taxon>Solanales</taxon>
        <taxon>Solanaceae</taxon>
        <taxon>Nicotianoideae</taxon>
        <taxon>Nicotianeae</taxon>
        <taxon>Nicotiana</taxon>
    </lineage>
</organism>
<dbReference type="InterPro" id="IPR050100">
    <property type="entry name" value="TRAFAC_GTPase_members"/>
</dbReference>
<dbReference type="SUPFAM" id="SSF50447">
    <property type="entry name" value="Translation proteins"/>
    <property type="match status" value="1"/>
</dbReference>
<dbReference type="GO" id="GO:0003924">
    <property type="term" value="F:GTPase activity"/>
    <property type="evidence" value="ECO:0000318"/>
    <property type="project" value="GO_Central"/>
</dbReference>
<dbReference type="Gene3D" id="3.40.50.300">
    <property type="entry name" value="P-loop containing nucleotide triphosphate hydrolases"/>
    <property type="match status" value="1"/>
</dbReference>
<evidence type="ECO:0000313" key="4">
    <source>
        <dbReference type="RefSeq" id="XP_016511106.1"/>
    </source>
</evidence>
<dbReference type="PaxDb" id="4097-A0A1S4DCH6"/>
<dbReference type="AlphaFoldDB" id="A0A1S4DCH6"/>
<keyword evidence="2" id="KW-0342">GTP-binding</keyword>
<dbReference type="GO" id="GO:0018444">
    <property type="term" value="C:translation release factor complex"/>
    <property type="evidence" value="ECO:0000318"/>
    <property type="project" value="GO_Central"/>
</dbReference>
<evidence type="ECO:0000259" key="3">
    <source>
        <dbReference type="Pfam" id="PF00009"/>
    </source>
</evidence>
<feature type="domain" description="Tr-type G" evidence="3">
    <location>
        <begin position="17"/>
        <end position="114"/>
    </location>
</feature>
<dbReference type="KEGG" id="nta:107828334"/>
<protein>
    <submittedName>
        <fullName evidence="4">Eukaryotic peptide chain release factor GTP-binding subunit ERF3A-like</fullName>
    </submittedName>
</protein>
<dbReference type="RefSeq" id="XP_016511106.1">
    <property type="nucleotide sequence ID" value="XM_016655620.1"/>
</dbReference>
<dbReference type="Gene3D" id="2.40.30.10">
    <property type="entry name" value="Translation factors"/>
    <property type="match status" value="1"/>
</dbReference>
<proteinExistence type="predicted"/>
<sequence>MVKVISALLDEFEAGYRQTREHFILAKALGVSRFVVLINKMDALGWPEERYAEIKLQMSSFLVSTLHKLAMEGDKASLVGLYVVFLPISGRLALNLETPVAKACPWWDGPCLLDVLDTVKVPPRDPRGPLRISIIDVYTPDGTPEGTPFVEVTGKVLSGTIREGDELVVLPNQVDVRVEYIIFFGDEPNTRCAGPGATIHVGLRGVVEAQISPGFVLSDIASPVHAATEFNVELEFLEGRPHIVRMQDYFSGVLYIHAIEVECHVWLSYQLDHPLQYSPVGHMCSTDRLHDWDLEEYNISYCCRPFLQRQREDGVKFLGHIEVDNAICIDLKQGPAGFVLIRN</sequence>
<dbReference type="GO" id="GO:0003747">
    <property type="term" value="F:translation release factor activity"/>
    <property type="evidence" value="ECO:0000318"/>
    <property type="project" value="GO_Central"/>
</dbReference>
<dbReference type="InterPro" id="IPR000795">
    <property type="entry name" value="T_Tr_GTP-bd_dom"/>
</dbReference>
<gene>
    <name evidence="4" type="primary">LOC107828334</name>
</gene>